<dbReference type="RefSeq" id="WP_014145915.1">
    <property type="nucleotide sequence ID" value="NC_016111.1"/>
</dbReference>
<dbReference type="HOGENOM" id="CLU_2221657_0_0_11"/>
<dbReference type="AlphaFoldDB" id="F8K2R1"/>
<name>F8K2R1_STREN</name>
<proteinExistence type="predicted"/>
<dbReference type="PATRIC" id="fig|1003195.11.peg.6631"/>
<organism evidence="1 2">
    <name type="scientific">Streptantibioticus cattleyicolor (strain ATCC 35852 / DSM 46488 / JCM 4925 / NBRC 14057 / NRRL 8057)</name>
    <name type="common">Streptomyces cattleya</name>
    <dbReference type="NCBI Taxonomy" id="1003195"/>
    <lineage>
        <taxon>Bacteria</taxon>
        <taxon>Bacillati</taxon>
        <taxon>Actinomycetota</taxon>
        <taxon>Actinomycetes</taxon>
        <taxon>Kitasatosporales</taxon>
        <taxon>Streptomycetaceae</taxon>
        <taxon>Streptantibioticus</taxon>
    </lineage>
</organism>
<sequence>MATALGVGPALGPAPSVSPAGAELLVVVGPAGPARTALLHALGGTGAHRVEAPQRPGPCWAALRALADTGTPVVAACDGTDPAMDAVAHRVVLLPVADGLGAGQYG</sequence>
<protein>
    <submittedName>
        <fullName evidence="1">Uncharacterized protein</fullName>
    </submittedName>
</protein>
<reference evidence="2" key="1">
    <citation type="submission" date="2011-12" db="EMBL/GenBank/DDBJ databases">
        <title>Complete genome sequence of Streptomyces cattleya strain DSM 46488.</title>
        <authorList>
            <person name="Ou H.-Y."/>
            <person name="Li P."/>
            <person name="Zhao C."/>
            <person name="O'Hagan D."/>
            <person name="Deng Z."/>
        </authorList>
    </citation>
    <scope>NUCLEOTIDE SEQUENCE [LARGE SCALE GENOMIC DNA]</scope>
    <source>
        <strain evidence="2">ATCC 35852 / DSM 46488 / JCM 4925 / NBRC 14057 / NRRL 8057</strain>
    </source>
</reference>
<dbReference type="KEGG" id="scy:SCATT_52040"/>
<evidence type="ECO:0000313" key="2">
    <source>
        <dbReference type="Proteomes" id="UP000007842"/>
    </source>
</evidence>
<evidence type="ECO:0000313" key="1">
    <source>
        <dbReference type="EMBL" id="AEW97575.1"/>
    </source>
</evidence>
<dbReference type="EMBL" id="CP003219">
    <property type="protein sequence ID" value="AEW97575.1"/>
    <property type="molecule type" value="Genomic_DNA"/>
</dbReference>
<gene>
    <name evidence="1" type="ordered locus">SCATT_52040</name>
</gene>
<dbReference type="KEGG" id="sct:SCAT_5212"/>
<keyword evidence="2" id="KW-1185">Reference proteome</keyword>
<accession>G8WY37</accession>
<dbReference type="Proteomes" id="UP000007842">
    <property type="component" value="Chromosome"/>
</dbReference>
<accession>F8K2R1</accession>